<feature type="region of interest" description="Disordered" evidence="6">
    <location>
        <begin position="1262"/>
        <end position="1293"/>
    </location>
</feature>
<dbReference type="GO" id="GO:0016485">
    <property type="term" value="P:protein processing"/>
    <property type="evidence" value="ECO:0007669"/>
    <property type="project" value="TreeGrafter"/>
</dbReference>
<feature type="active site" description="Charge relay system" evidence="4 5">
    <location>
        <position position="236"/>
    </location>
</feature>
<evidence type="ECO:0000256" key="4">
    <source>
        <dbReference type="PIRSR" id="PIRSR615500-1"/>
    </source>
</evidence>
<feature type="domain" description="Peptidase S8/S53" evidence="7">
    <location>
        <begin position="409"/>
        <end position="609"/>
    </location>
</feature>
<evidence type="ECO:0000313" key="10">
    <source>
        <dbReference type="Proteomes" id="UP000030428"/>
    </source>
</evidence>
<dbReference type="InterPro" id="IPR000209">
    <property type="entry name" value="Peptidase_S8/S53_dom"/>
</dbReference>
<keyword evidence="2 5" id="KW-0378">Hydrolase</keyword>
<dbReference type="Proteomes" id="UP000030428">
    <property type="component" value="Unassembled WGS sequence"/>
</dbReference>
<proteinExistence type="inferred from homology"/>
<dbReference type="PROSITE" id="PS51892">
    <property type="entry name" value="SUBTILASE"/>
    <property type="match status" value="1"/>
</dbReference>
<dbReference type="GO" id="GO:0016020">
    <property type="term" value="C:membrane"/>
    <property type="evidence" value="ECO:0007669"/>
    <property type="project" value="TreeGrafter"/>
</dbReference>
<evidence type="ECO:0000259" key="8">
    <source>
        <dbReference type="Pfam" id="PF18998"/>
    </source>
</evidence>
<dbReference type="InterPro" id="IPR044060">
    <property type="entry name" value="Bacterial_rp_domain"/>
</dbReference>
<protein>
    <recommendedName>
        <fullName evidence="11">Peptidase S8/S53 domain-containing protein</fullName>
    </recommendedName>
</protein>
<dbReference type="PANTHER" id="PTHR42884">
    <property type="entry name" value="PROPROTEIN CONVERTASE SUBTILISIN/KEXIN-RELATED"/>
    <property type="match status" value="1"/>
</dbReference>
<dbReference type="PROSITE" id="PS00138">
    <property type="entry name" value="SUBTILASE_SER"/>
    <property type="match status" value="1"/>
</dbReference>
<name>A0A4E0R5B4_9GAMM</name>
<dbReference type="EMBL" id="JSZA02000028">
    <property type="protein sequence ID" value="TGO03291.1"/>
    <property type="molecule type" value="Genomic_DNA"/>
</dbReference>
<feature type="domain" description="Peptidase S8/S53" evidence="7">
    <location>
        <begin position="167"/>
        <end position="350"/>
    </location>
</feature>
<reference evidence="9 10" key="1">
    <citation type="journal article" date="2016" name="Front. Microbiol.">
        <title>Single-Cell (Meta-)Genomics of a Dimorphic Candidatus Thiomargarita nelsonii Reveals Genomic Plasticity.</title>
        <authorList>
            <person name="Flood B.E."/>
            <person name="Fliss P."/>
            <person name="Jones D.S."/>
            <person name="Dick G.J."/>
            <person name="Jain S."/>
            <person name="Kaster A.K."/>
            <person name="Winkel M."/>
            <person name="Mussmann M."/>
            <person name="Bailey J."/>
        </authorList>
    </citation>
    <scope>NUCLEOTIDE SEQUENCE [LARGE SCALE GENOMIC DNA]</scope>
    <source>
        <strain evidence="9">Hydrate Ridge</strain>
    </source>
</reference>
<organism evidence="9 10">
    <name type="scientific">Candidatus Thiomargarita nelsonii</name>
    <dbReference type="NCBI Taxonomy" id="1003181"/>
    <lineage>
        <taxon>Bacteria</taxon>
        <taxon>Pseudomonadati</taxon>
        <taxon>Pseudomonadota</taxon>
        <taxon>Gammaproteobacteria</taxon>
        <taxon>Thiotrichales</taxon>
        <taxon>Thiotrichaceae</taxon>
        <taxon>Thiomargarita</taxon>
    </lineage>
</organism>
<feature type="domain" description="Bacterial repeat" evidence="8">
    <location>
        <begin position="880"/>
        <end position="956"/>
    </location>
</feature>
<dbReference type="InterPro" id="IPR036852">
    <property type="entry name" value="Peptidase_S8/S53_dom_sf"/>
</dbReference>
<evidence type="ECO:0000256" key="5">
    <source>
        <dbReference type="PROSITE-ProRule" id="PRU01240"/>
    </source>
</evidence>
<evidence type="ECO:0000256" key="6">
    <source>
        <dbReference type="SAM" id="MobiDB-lite"/>
    </source>
</evidence>
<dbReference type="PANTHER" id="PTHR42884:SF14">
    <property type="entry name" value="NEUROENDOCRINE CONVERTASE 1"/>
    <property type="match status" value="1"/>
</dbReference>
<feature type="domain" description="Bacterial repeat" evidence="8">
    <location>
        <begin position="794"/>
        <end position="869"/>
    </location>
</feature>
<evidence type="ECO:0008006" key="11">
    <source>
        <dbReference type="Google" id="ProtNLM"/>
    </source>
</evidence>
<feature type="active site" description="Charge relay system" evidence="4 5">
    <location>
        <position position="557"/>
    </location>
</feature>
<evidence type="ECO:0000256" key="1">
    <source>
        <dbReference type="ARBA" id="ARBA00022670"/>
    </source>
</evidence>
<dbReference type="Pfam" id="PF00082">
    <property type="entry name" value="Peptidase_S8"/>
    <property type="match status" value="2"/>
</dbReference>
<comment type="similarity">
    <text evidence="5">Belongs to the peptidase S8 family.</text>
</comment>
<keyword evidence="1 5" id="KW-0645">Protease</keyword>
<dbReference type="Pfam" id="PF18998">
    <property type="entry name" value="Flg_new_2"/>
    <property type="match status" value="4"/>
</dbReference>
<evidence type="ECO:0000256" key="2">
    <source>
        <dbReference type="ARBA" id="ARBA00022801"/>
    </source>
</evidence>
<dbReference type="InterPro" id="IPR023828">
    <property type="entry name" value="Peptidase_S8_Ser-AS"/>
</dbReference>
<sequence length="1293" mass="134783">MGELVAVEITEFGDTSQILSDLAQIDPSISFVSQVLINPKTGAKLGVVPEIIVRIAQTADLDEVLTALQAHDLSLISKLAFTDREYQFAIDEDITDIGRIFEITQAVAALPSIEWAEPNFIAAAEKTVFTPNDPLFGDQWHLHNTGQGGGLSDADVDAPEGWDISKGTGAVIAVFDDAVETTHEDLTIWSNPGETGSGKESNGVDDDGNGYIDDYQGWDFGGNDNDPNPATANDNHGTAVAGVAGATGNNSVGVTGSAVEAAILPIRSGSMSCTNWGNAMRYAGKYADVVNNSWGIGGCESALNSAISDVVNGNIPGARRGTKGTPVLFATGNSASGWKRFTLSGFPAGTYTFSWQFLKDWSISQGYDTIWLDNITWPGGDTTDFESDSVGSVPSGFTSYGDAQWAVVSDGAHAWNASGKSVKAATIGDSQQSVLEINKAVGAGTLYFWVWVSSEYNADYMNFYLNGTHYFQSAPGQYGVHQNSVGYPASNSDTIAIGASHDGLGNLEQRSAYSQFGPEVDVVAPSNGGASGITTTDRTGSVGYANGNYTSDFGGTSSATPLVAGIVANIITHAPTLTAAEIRDILHQGSDQIGPYAYPGGRNDYYGYGRVNLEKALQAATTNSTLSVTKSGSGSGQVTSSPAGINCGTDCDEAYNQGTSVTLTATPVSGSTFTGWSGGGCSGTGSCTVTMNNDLTVTATFQLVQRTLTINKSGTGSGTVTSSPPGINCGTDCSHDYNQGTSVTLTAQADSGSTFTGWSGGGCSGTGSCTVTMNNDLTVTATFLLVPPVQKTLTINKSGTGSGTVTSSPPGINCGTDCSHDYNQGTSVTLTATSDSGSSFTGWSGGGCSGTGSCTVTMNNDLTVTATFLLVAPDQKTLTINKSGTGSGTVTSSPSGINCGTDCTEDYTAGTSVLLTATPASGSVFVDWTNCPAPSGSTCTVLMSQDQQLTAKFEPINSDIRANDVVIDFGSQYGIWAWMNNNSWADIHSLSPMSMVVGDIDASGQDDIIIDFGSPNGIWVLMNGSTWVKLHSLSAESMTTGHIDAGGMADVVIDFGSQYGIWVLMNGSTWVSLHSLSPESMTTGDIDGGGLADVIIDFGSDGIWVWMNNSTWVQLHSLSPESMTTGDIDGGGLADVIIDFGSDGIWVWMNNSTWVSLHSLSANSMTTGDIDGNGQADVIIDFGEPIGIWIWLNNHSWVKLHSLSPDSMTTGYLDNNAQADVVIDFGSPFGIWLRMNNSSWVKLHSISPESMVTGNIDGLPSLSHTDITTQEGPAELDNAESLPKAETMSLPTE</sequence>
<feature type="domain" description="Bacterial repeat" evidence="8">
    <location>
        <begin position="709"/>
        <end position="784"/>
    </location>
</feature>
<dbReference type="PROSITE" id="PS00137">
    <property type="entry name" value="SUBTILASE_HIS"/>
    <property type="match status" value="1"/>
</dbReference>
<accession>A0A4E0R5B4</accession>
<feature type="domain" description="Bacterial repeat" evidence="8">
    <location>
        <begin position="628"/>
        <end position="704"/>
    </location>
</feature>
<evidence type="ECO:0000313" key="9">
    <source>
        <dbReference type="EMBL" id="TGO03291.1"/>
    </source>
</evidence>
<dbReference type="InterPro" id="IPR028994">
    <property type="entry name" value="Integrin_alpha_N"/>
</dbReference>
<dbReference type="PRINTS" id="PR00723">
    <property type="entry name" value="SUBTILISIN"/>
</dbReference>
<dbReference type="SUPFAM" id="SSF69318">
    <property type="entry name" value="Integrin alpha N-terminal domain"/>
    <property type="match status" value="1"/>
</dbReference>
<dbReference type="SUPFAM" id="SSF52743">
    <property type="entry name" value="Subtilisin-like"/>
    <property type="match status" value="1"/>
</dbReference>
<keyword evidence="10" id="KW-1185">Reference proteome</keyword>
<feature type="compositionally biased region" description="Polar residues" evidence="6">
    <location>
        <begin position="188"/>
        <end position="200"/>
    </location>
</feature>
<comment type="caution">
    <text evidence="9">The sequence shown here is derived from an EMBL/GenBank/DDBJ whole genome shotgun (WGS) entry which is preliminary data.</text>
</comment>
<evidence type="ECO:0000256" key="3">
    <source>
        <dbReference type="ARBA" id="ARBA00022825"/>
    </source>
</evidence>
<evidence type="ECO:0000259" key="7">
    <source>
        <dbReference type="Pfam" id="PF00082"/>
    </source>
</evidence>
<dbReference type="InterPro" id="IPR015500">
    <property type="entry name" value="Peptidase_S8_subtilisin-rel"/>
</dbReference>
<keyword evidence="3 5" id="KW-0720">Serine protease</keyword>
<dbReference type="GO" id="GO:0004252">
    <property type="term" value="F:serine-type endopeptidase activity"/>
    <property type="evidence" value="ECO:0007669"/>
    <property type="project" value="UniProtKB-UniRule"/>
</dbReference>
<dbReference type="InterPro" id="IPR022398">
    <property type="entry name" value="Peptidase_S8_His-AS"/>
</dbReference>
<feature type="region of interest" description="Disordered" evidence="6">
    <location>
        <begin position="188"/>
        <end position="208"/>
    </location>
</feature>
<feature type="active site" description="Charge relay system" evidence="4 5">
    <location>
        <position position="176"/>
    </location>
</feature>
<feature type="compositionally biased region" description="Polar residues" evidence="6">
    <location>
        <begin position="1262"/>
        <end position="1271"/>
    </location>
</feature>
<gene>
    <name evidence="9" type="ORF">PN36_09445</name>
</gene>
<dbReference type="Gene3D" id="3.40.50.200">
    <property type="entry name" value="Peptidase S8/S53 domain"/>
    <property type="match status" value="2"/>
</dbReference>